<dbReference type="Proteomes" id="UP001595904">
    <property type="component" value="Unassembled WGS sequence"/>
</dbReference>
<dbReference type="SUPFAM" id="SSF53474">
    <property type="entry name" value="alpha/beta-Hydrolases"/>
    <property type="match status" value="1"/>
</dbReference>
<feature type="signal peptide" evidence="1">
    <location>
        <begin position="1"/>
        <end position="23"/>
    </location>
</feature>
<evidence type="ECO:0000313" key="3">
    <source>
        <dbReference type="Proteomes" id="UP001595904"/>
    </source>
</evidence>
<keyword evidence="1" id="KW-0732">Signal</keyword>
<evidence type="ECO:0000313" key="2">
    <source>
        <dbReference type="EMBL" id="MFC4307563.1"/>
    </source>
</evidence>
<dbReference type="InterPro" id="IPR001563">
    <property type="entry name" value="Peptidase_S10"/>
</dbReference>
<keyword evidence="3" id="KW-1185">Reference proteome</keyword>
<sequence length="499" mass="53396">MKQLSIARTVAVLLAFVAGTPLASHGAEAEARRFASNHQGVFGGQKLRYSAIVEENFITDAAGKRTASIFTTSYIRTDVPKGTQRPVIFVFNGGPGSASIWLHMGYVGPRRIDFKDVVKPETAPPFNTVDNPDSPLDVADIVLIDPVGTGFSRILPDGKPEQFYGTAQDAKVTVDLIQRWTRQNERWNAPKFLLSESYGTIRAAVVARLLAGGPMETGSMEGITLSGVILLGQAMDLGGSAGDDGRYLNTLPTLAATACYHGKVTGCTAAGQVEAANKFISEEYLQALHAGSRLTDAQRDSVANRLATLTGLTPTVVRENNLRINAGEFARSLLADQGKEIGMYDGRYTLPLAASGKDPVADDPAMGQYVPGFVAAYNIYARKDLGVAINDEYQPIAFRAVNGPWDYGRGPGGGADKNFATDLAVAMRRNPQLRLMVGTGYYDLVTTLGAADYTVAHAGIPLEATQFHLYPSGHMPYLGTEAREALAKDVRAFVAGAKK</sequence>
<name>A0ABV8SKZ7_9GAMM</name>
<evidence type="ECO:0000256" key="1">
    <source>
        <dbReference type="SAM" id="SignalP"/>
    </source>
</evidence>
<feature type="chain" id="PRO_5045298195" evidence="1">
    <location>
        <begin position="24"/>
        <end position="499"/>
    </location>
</feature>
<dbReference type="InterPro" id="IPR029058">
    <property type="entry name" value="AB_hydrolase_fold"/>
</dbReference>
<dbReference type="Pfam" id="PF00450">
    <property type="entry name" value="Peptidase_S10"/>
    <property type="match status" value="1"/>
</dbReference>
<comment type="caution">
    <text evidence="2">The sequence shown here is derived from an EMBL/GenBank/DDBJ whole genome shotgun (WGS) entry which is preliminary data.</text>
</comment>
<accession>A0ABV8SKZ7</accession>
<proteinExistence type="predicted"/>
<gene>
    <name evidence="2" type="ORF">ACFPN2_00575</name>
</gene>
<dbReference type="Gene3D" id="3.40.50.1820">
    <property type="entry name" value="alpha/beta hydrolase"/>
    <property type="match status" value="1"/>
</dbReference>
<reference evidence="3" key="1">
    <citation type="journal article" date="2019" name="Int. J. Syst. Evol. Microbiol.">
        <title>The Global Catalogue of Microorganisms (GCM) 10K type strain sequencing project: providing services to taxonomists for standard genome sequencing and annotation.</title>
        <authorList>
            <consortium name="The Broad Institute Genomics Platform"/>
            <consortium name="The Broad Institute Genome Sequencing Center for Infectious Disease"/>
            <person name="Wu L."/>
            <person name="Ma J."/>
        </authorList>
    </citation>
    <scope>NUCLEOTIDE SEQUENCE [LARGE SCALE GENOMIC DNA]</scope>
    <source>
        <strain evidence="3">CGMCC 1.10759</strain>
    </source>
</reference>
<dbReference type="EMBL" id="JBHSDU010000001">
    <property type="protein sequence ID" value="MFC4307563.1"/>
    <property type="molecule type" value="Genomic_DNA"/>
</dbReference>
<protein>
    <submittedName>
        <fullName evidence="2">S10 family peptidase</fullName>
    </submittedName>
</protein>
<dbReference type="RefSeq" id="WP_380593933.1">
    <property type="nucleotide sequence ID" value="NZ_JBHSDU010000001.1"/>
</dbReference>
<organism evidence="2 3">
    <name type="scientific">Steroidobacter flavus</name>
    <dbReference type="NCBI Taxonomy" id="1842136"/>
    <lineage>
        <taxon>Bacteria</taxon>
        <taxon>Pseudomonadati</taxon>
        <taxon>Pseudomonadota</taxon>
        <taxon>Gammaproteobacteria</taxon>
        <taxon>Steroidobacterales</taxon>
        <taxon>Steroidobacteraceae</taxon>
        <taxon>Steroidobacter</taxon>
    </lineage>
</organism>